<feature type="compositionally biased region" description="Basic and acidic residues" evidence="1">
    <location>
        <begin position="8"/>
        <end position="34"/>
    </location>
</feature>
<dbReference type="InterPro" id="IPR003646">
    <property type="entry name" value="SH3-like_bac-type"/>
</dbReference>
<dbReference type="Gene3D" id="2.30.30.40">
    <property type="entry name" value="SH3 Domains"/>
    <property type="match status" value="1"/>
</dbReference>
<reference evidence="4 5" key="1">
    <citation type="submission" date="2007-08" db="EMBL/GenBank/DDBJ databases">
        <title>Complete sequence of Roseiflexus castenholzii DSM 13941.</title>
        <authorList>
            <consortium name="US DOE Joint Genome Institute"/>
            <person name="Copeland A."/>
            <person name="Lucas S."/>
            <person name="Lapidus A."/>
            <person name="Barry K."/>
            <person name="Glavina del Rio T."/>
            <person name="Dalin E."/>
            <person name="Tice H."/>
            <person name="Pitluck S."/>
            <person name="Thompson L.S."/>
            <person name="Brettin T."/>
            <person name="Bruce D."/>
            <person name="Detter J.C."/>
            <person name="Han C."/>
            <person name="Tapia R."/>
            <person name="Schmutz J."/>
            <person name="Larimer F."/>
            <person name="Land M."/>
            <person name="Hauser L."/>
            <person name="Kyrpides N."/>
            <person name="Mikhailova N."/>
            <person name="Bryant D.A."/>
            <person name="Hanada S."/>
            <person name="Tsukatani Y."/>
            <person name="Richardson P."/>
        </authorList>
    </citation>
    <scope>NUCLEOTIDE SEQUENCE [LARGE SCALE GENOMIC DNA]</scope>
    <source>
        <strain evidence="5">DSM 13941 / HLO8</strain>
    </source>
</reference>
<dbReference type="eggNOG" id="ENOG502ZTIR">
    <property type="taxonomic scope" value="Bacteria"/>
</dbReference>
<dbReference type="HOGENOM" id="CLU_1325517_0_0_0"/>
<evidence type="ECO:0000313" key="5">
    <source>
        <dbReference type="Proteomes" id="UP000000263"/>
    </source>
</evidence>
<feature type="domain" description="SH3b" evidence="3">
    <location>
        <begin position="151"/>
        <end position="206"/>
    </location>
</feature>
<evidence type="ECO:0000256" key="2">
    <source>
        <dbReference type="SAM" id="Phobius"/>
    </source>
</evidence>
<feature type="transmembrane region" description="Helical" evidence="2">
    <location>
        <begin position="68"/>
        <end position="88"/>
    </location>
</feature>
<name>A7NL76_ROSCS</name>
<keyword evidence="2" id="KW-0472">Membrane</keyword>
<dbReference type="AlphaFoldDB" id="A7NL76"/>
<dbReference type="Pfam" id="PF08239">
    <property type="entry name" value="SH3_3"/>
    <property type="match status" value="1"/>
</dbReference>
<evidence type="ECO:0000259" key="3">
    <source>
        <dbReference type="Pfam" id="PF08239"/>
    </source>
</evidence>
<sequence length="211" mass="22892">MASDSGDPFDRRAPRSPRREQHDTEQLNPDDHARPVNPAWRSARGAGRSARGGASFSQEVILWLQHDGWKFVLAAMAIVLLGIVLFTLSQAGAPEPLPSRDVATDLQPQIVLTPLPEQPTVTPDPLTSTLTLTPEPPVNVQLRVQGTGALGLFLRPEPNMNNTPIKTLPEGTIVTVIGDDSVQPDRVWKRVRDPEGAEGWAAADFLVPVTP</sequence>
<accession>A7NL76</accession>
<keyword evidence="5" id="KW-1185">Reference proteome</keyword>
<dbReference type="RefSeq" id="WP_012120673.1">
    <property type="nucleotide sequence ID" value="NC_009767.1"/>
</dbReference>
<organism evidence="4 5">
    <name type="scientific">Roseiflexus castenholzii (strain DSM 13941 / HLO8)</name>
    <dbReference type="NCBI Taxonomy" id="383372"/>
    <lineage>
        <taxon>Bacteria</taxon>
        <taxon>Bacillati</taxon>
        <taxon>Chloroflexota</taxon>
        <taxon>Chloroflexia</taxon>
        <taxon>Chloroflexales</taxon>
        <taxon>Roseiflexineae</taxon>
        <taxon>Roseiflexaceae</taxon>
        <taxon>Roseiflexus</taxon>
    </lineage>
</organism>
<keyword evidence="2" id="KW-1133">Transmembrane helix</keyword>
<proteinExistence type="predicted"/>
<protein>
    <recommendedName>
        <fullName evidence="3">SH3b domain-containing protein</fullName>
    </recommendedName>
</protein>
<dbReference type="OrthoDB" id="151389at2"/>
<feature type="region of interest" description="Disordered" evidence="1">
    <location>
        <begin position="1"/>
        <end position="51"/>
    </location>
</feature>
<keyword evidence="2" id="KW-0812">Transmembrane</keyword>
<gene>
    <name evidence="4" type="ordered locus">Rcas_2165</name>
</gene>
<evidence type="ECO:0000313" key="4">
    <source>
        <dbReference type="EMBL" id="ABU58249.1"/>
    </source>
</evidence>
<dbReference type="KEGG" id="rca:Rcas_2165"/>
<evidence type="ECO:0000256" key="1">
    <source>
        <dbReference type="SAM" id="MobiDB-lite"/>
    </source>
</evidence>
<feature type="compositionally biased region" description="Low complexity" evidence="1">
    <location>
        <begin position="41"/>
        <end position="51"/>
    </location>
</feature>
<dbReference type="EMBL" id="CP000804">
    <property type="protein sequence ID" value="ABU58249.1"/>
    <property type="molecule type" value="Genomic_DNA"/>
</dbReference>
<dbReference type="Proteomes" id="UP000000263">
    <property type="component" value="Chromosome"/>
</dbReference>